<dbReference type="AlphaFoldDB" id="A0A243D153"/>
<evidence type="ECO:0000256" key="2">
    <source>
        <dbReference type="ARBA" id="ARBA00018718"/>
    </source>
</evidence>
<dbReference type="EMBL" id="NFDQ01000019">
    <property type="protein sequence ID" value="OTY79154.1"/>
    <property type="molecule type" value="Genomic_DNA"/>
</dbReference>
<evidence type="ECO:0000256" key="1">
    <source>
        <dbReference type="ARBA" id="ARBA00009437"/>
    </source>
</evidence>
<dbReference type="InterPro" id="IPR036390">
    <property type="entry name" value="WH_DNA-bd_sf"/>
</dbReference>
<protein>
    <recommendedName>
        <fullName evidence="2">HTH-type transcriptional regulator CzcR</fullName>
    </recommendedName>
</protein>
<reference evidence="7 8" key="1">
    <citation type="submission" date="2016-10" db="EMBL/GenBank/DDBJ databases">
        <title>Comparative genomics of Bacillus thuringiensis reveals a path to pathogens against multiple invertebrate hosts.</title>
        <authorList>
            <person name="Zheng J."/>
            <person name="Gao Q."/>
            <person name="Liu H."/>
            <person name="Peng D."/>
            <person name="Ruan L."/>
            <person name="Sun M."/>
        </authorList>
    </citation>
    <scope>NUCLEOTIDE SEQUENCE [LARGE SCALE GENOMIC DNA]</scope>
    <source>
        <strain evidence="7">BGSC 4CE1</strain>
    </source>
</reference>
<dbReference type="CDD" id="cd08442">
    <property type="entry name" value="PBP2_YofA_SoxR_like"/>
    <property type="match status" value="1"/>
</dbReference>
<dbReference type="Gene3D" id="3.40.190.290">
    <property type="match status" value="1"/>
</dbReference>
<dbReference type="Pfam" id="PF03466">
    <property type="entry name" value="LysR_substrate"/>
    <property type="match status" value="1"/>
</dbReference>
<evidence type="ECO:0000313" key="7">
    <source>
        <dbReference type="EMBL" id="OTY79154.1"/>
    </source>
</evidence>
<dbReference type="SUPFAM" id="SSF53850">
    <property type="entry name" value="Periplasmic binding protein-like II"/>
    <property type="match status" value="1"/>
</dbReference>
<comment type="similarity">
    <text evidence="1">Belongs to the LysR transcriptional regulatory family.</text>
</comment>
<dbReference type="RefSeq" id="WP_000351671.1">
    <property type="nucleotide sequence ID" value="NZ_NFDQ01000019.1"/>
</dbReference>
<dbReference type="PANTHER" id="PTHR30126:SF40">
    <property type="entry name" value="HTH-TYPE TRANSCRIPTIONAL REGULATOR GLTR"/>
    <property type="match status" value="1"/>
</dbReference>
<evidence type="ECO:0000259" key="6">
    <source>
        <dbReference type="PROSITE" id="PS50931"/>
    </source>
</evidence>
<name>A0A243D153_BACTU</name>
<dbReference type="Proteomes" id="UP000194911">
    <property type="component" value="Unassembled WGS sequence"/>
</dbReference>
<feature type="domain" description="HTH lysR-type" evidence="6">
    <location>
        <begin position="1"/>
        <end position="58"/>
    </location>
</feature>
<dbReference type="SUPFAM" id="SSF46785">
    <property type="entry name" value="Winged helix' DNA-binding domain"/>
    <property type="match status" value="1"/>
</dbReference>
<dbReference type="GO" id="GO:0003700">
    <property type="term" value="F:DNA-binding transcription factor activity"/>
    <property type="evidence" value="ECO:0007669"/>
    <property type="project" value="InterPro"/>
</dbReference>
<dbReference type="PRINTS" id="PR00039">
    <property type="entry name" value="HTHLYSR"/>
</dbReference>
<dbReference type="Gene3D" id="1.10.10.10">
    <property type="entry name" value="Winged helix-like DNA-binding domain superfamily/Winged helix DNA-binding domain"/>
    <property type="match status" value="1"/>
</dbReference>
<dbReference type="PANTHER" id="PTHR30126">
    <property type="entry name" value="HTH-TYPE TRANSCRIPTIONAL REGULATOR"/>
    <property type="match status" value="1"/>
</dbReference>
<evidence type="ECO:0000313" key="8">
    <source>
        <dbReference type="Proteomes" id="UP000194911"/>
    </source>
</evidence>
<evidence type="ECO:0000256" key="4">
    <source>
        <dbReference type="ARBA" id="ARBA00023125"/>
    </source>
</evidence>
<keyword evidence="3" id="KW-0805">Transcription regulation</keyword>
<evidence type="ECO:0000256" key="5">
    <source>
        <dbReference type="ARBA" id="ARBA00023163"/>
    </source>
</evidence>
<organism evidence="7 8">
    <name type="scientific">Bacillus thuringiensis serovar vazensis</name>
    <dbReference type="NCBI Taxonomy" id="180867"/>
    <lineage>
        <taxon>Bacteria</taxon>
        <taxon>Bacillati</taxon>
        <taxon>Bacillota</taxon>
        <taxon>Bacilli</taxon>
        <taxon>Bacillales</taxon>
        <taxon>Bacillaceae</taxon>
        <taxon>Bacillus</taxon>
        <taxon>Bacillus cereus group</taxon>
    </lineage>
</organism>
<dbReference type="InterPro" id="IPR036388">
    <property type="entry name" value="WH-like_DNA-bd_sf"/>
</dbReference>
<sequence>MDIKDLTVFKKVAEEGSISKAAKSLSYVQSNVTMKIKQLEDELGVPLFYRNGKGVTLNSNGEILLTYTRKILDLTEQSIRLVQSNQSKPLGTLKIGSTNSTVAVRLPPLLKNYCEKYPEVELVLETHKSTELTQLVLERKLEGAFIVEDVHHPDLTSFLFCQEELTIISYQPLHTLQELDKVNMLAFGNGCHYRNRVDKWLKEAGIYPKRVLEFGTIEAIIGCVKAGMGIAVMVKSILKDHEQSLTMTDLPEKYSKVPTYFIMRKDVLFSAALQRFVEMIKEKTM</sequence>
<dbReference type="FunFam" id="1.10.10.10:FF:000001">
    <property type="entry name" value="LysR family transcriptional regulator"/>
    <property type="match status" value="1"/>
</dbReference>
<dbReference type="PROSITE" id="PS50931">
    <property type="entry name" value="HTH_LYSR"/>
    <property type="match status" value="1"/>
</dbReference>
<dbReference type="GO" id="GO:0000976">
    <property type="term" value="F:transcription cis-regulatory region binding"/>
    <property type="evidence" value="ECO:0007669"/>
    <property type="project" value="TreeGrafter"/>
</dbReference>
<evidence type="ECO:0000256" key="3">
    <source>
        <dbReference type="ARBA" id="ARBA00023015"/>
    </source>
</evidence>
<comment type="caution">
    <text evidence="7">The sequence shown here is derived from an EMBL/GenBank/DDBJ whole genome shotgun (WGS) entry which is preliminary data.</text>
</comment>
<proteinExistence type="inferred from homology"/>
<keyword evidence="5" id="KW-0804">Transcription</keyword>
<accession>A0A243D153</accession>
<keyword evidence="4" id="KW-0238">DNA-binding</keyword>
<dbReference type="InterPro" id="IPR000847">
    <property type="entry name" value="LysR_HTH_N"/>
</dbReference>
<gene>
    <name evidence="7" type="ORF">BK749_06690</name>
</gene>
<dbReference type="InterPro" id="IPR005119">
    <property type="entry name" value="LysR_subst-bd"/>
</dbReference>
<dbReference type="Pfam" id="PF00126">
    <property type="entry name" value="HTH_1"/>
    <property type="match status" value="1"/>
</dbReference>